<reference evidence="7" key="1">
    <citation type="submission" date="2019-09" db="EMBL/GenBank/DDBJ databases">
        <title>Comparative genomic analysis of Lactobacillus helveticus.</title>
        <authorList>
            <person name="Zhang H."/>
            <person name="Chen Y."/>
            <person name="Zhong Z."/>
        </authorList>
    </citation>
    <scope>NUCLEOTIDE SEQUENCE</scope>
    <source>
        <strain evidence="7">IMAU30003</strain>
    </source>
</reference>
<protein>
    <recommendedName>
        <fullName evidence="6">Lipopolysaccharide assembly protein A domain-containing protein</fullName>
    </recommendedName>
</protein>
<proteinExistence type="predicted"/>
<evidence type="ECO:0000256" key="2">
    <source>
        <dbReference type="ARBA" id="ARBA00022692"/>
    </source>
</evidence>
<keyword evidence="2 5" id="KW-0812">Transmembrane</keyword>
<keyword evidence="4 5" id="KW-0472">Membrane</keyword>
<dbReference type="AlphaFoldDB" id="A0A9Q5C482"/>
<gene>
    <name evidence="7" type="ORF">IMAU30003_00314</name>
</gene>
<dbReference type="InterPro" id="IPR010445">
    <property type="entry name" value="LapA_dom"/>
</dbReference>
<feature type="transmembrane region" description="Helical" evidence="5">
    <location>
        <begin position="41"/>
        <end position="60"/>
    </location>
</feature>
<evidence type="ECO:0000256" key="4">
    <source>
        <dbReference type="ARBA" id="ARBA00023136"/>
    </source>
</evidence>
<keyword evidence="3 5" id="KW-1133">Transmembrane helix</keyword>
<evidence type="ECO:0000256" key="1">
    <source>
        <dbReference type="ARBA" id="ARBA00022475"/>
    </source>
</evidence>
<dbReference type="EMBL" id="WCHB01000005">
    <property type="protein sequence ID" value="NRO34085.1"/>
    <property type="molecule type" value="Genomic_DNA"/>
</dbReference>
<keyword evidence="1" id="KW-1003">Cell membrane</keyword>
<sequence>MEKEKNLIIGSIITLIAVIFVVLNTSPVAINFGFFKVKLPLIVILVVMVIIGMIIAWFFGHDKKEKDKQHFGLILNKNKKNQE</sequence>
<dbReference type="RefSeq" id="WP_172998055.1">
    <property type="nucleotide sequence ID" value="NZ_WCGG01000017.1"/>
</dbReference>
<evidence type="ECO:0000313" key="7">
    <source>
        <dbReference type="EMBL" id="NRO34085.1"/>
    </source>
</evidence>
<name>A0A9Q5C482_LACHE</name>
<comment type="caution">
    <text evidence="7">The sequence shown here is derived from an EMBL/GenBank/DDBJ whole genome shotgun (WGS) entry which is preliminary data.</text>
</comment>
<evidence type="ECO:0000259" key="6">
    <source>
        <dbReference type="Pfam" id="PF06305"/>
    </source>
</evidence>
<dbReference type="GO" id="GO:0005886">
    <property type="term" value="C:plasma membrane"/>
    <property type="evidence" value="ECO:0007669"/>
    <property type="project" value="InterPro"/>
</dbReference>
<feature type="transmembrane region" description="Helical" evidence="5">
    <location>
        <begin position="7"/>
        <end position="35"/>
    </location>
</feature>
<dbReference type="Pfam" id="PF06305">
    <property type="entry name" value="LapA_dom"/>
    <property type="match status" value="1"/>
</dbReference>
<evidence type="ECO:0000256" key="5">
    <source>
        <dbReference type="SAM" id="Phobius"/>
    </source>
</evidence>
<evidence type="ECO:0000256" key="3">
    <source>
        <dbReference type="ARBA" id="ARBA00022989"/>
    </source>
</evidence>
<organism evidence="7 8">
    <name type="scientific">Lactobacillus helveticus</name>
    <name type="common">Lactobacillus suntoryeus</name>
    <dbReference type="NCBI Taxonomy" id="1587"/>
    <lineage>
        <taxon>Bacteria</taxon>
        <taxon>Bacillati</taxon>
        <taxon>Bacillota</taxon>
        <taxon>Bacilli</taxon>
        <taxon>Lactobacillales</taxon>
        <taxon>Lactobacillaceae</taxon>
        <taxon>Lactobacillus</taxon>
    </lineage>
</organism>
<accession>A0A9Q5C482</accession>
<feature type="domain" description="Lipopolysaccharide assembly protein A" evidence="6">
    <location>
        <begin position="23"/>
        <end position="60"/>
    </location>
</feature>
<dbReference type="Proteomes" id="UP000651333">
    <property type="component" value="Unassembled WGS sequence"/>
</dbReference>
<evidence type="ECO:0000313" key="8">
    <source>
        <dbReference type="Proteomes" id="UP000651333"/>
    </source>
</evidence>